<accession>A0A0K8R665</accession>
<protein>
    <submittedName>
        <fullName evidence="1">Putative glycine rich protein</fullName>
    </submittedName>
</protein>
<dbReference type="AlphaFoldDB" id="A0A0K8R665"/>
<name>A0A0K8R665_IXORI</name>
<evidence type="ECO:0000313" key="1">
    <source>
        <dbReference type="EMBL" id="JAA66373.1"/>
    </source>
</evidence>
<proteinExistence type="evidence at transcript level"/>
<sequence>MEGSERVLDAGSLNETPCSSYLVSDCSRHVSCVGSRIRTKRGILLRFMQIAVYFEICFESFELRLFWESIWSLWYDSSGLDISSALDRCTSK</sequence>
<reference evidence="1" key="1">
    <citation type="submission" date="2012-12" db="EMBL/GenBank/DDBJ databases">
        <title>Identification and characterization of a phenylalanine ammonia-lyase gene family in Isatis indigotica Fort.</title>
        <authorList>
            <person name="Liu Q."/>
            <person name="Chen J."/>
            <person name="Zhou X."/>
            <person name="Di P."/>
            <person name="Xiao Y."/>
            <person name="Xuan H."/>
            <person name="Zhang L."/>
            <person name="Chen W."/>
        </authorList>
    </citation>
    <scope>NUCLEOTIDE SEQUENCE</scope>
    <source>
        <tissue evidence="1">Salivary gland</tissue>
    </source>
</reference>
<dbReference type="EMBL" id="GADI01007435">
    <property type="protein sequence ID" value="JAA66373.1"/>
    <property type="molecule type" value="mRNA"/>
</dbReference>
<organism evidence="1">
    <name type="scientific">Ixodes ricinus</name>
    <name type="common">Common tick</name>
    <name type="synonym">Acarus ricinus</name>
    <dbReference type="NCBI Taxonomy" id="34613"/>
    <lineage>
        <taxon>Eukaryota</taxon>
        <taxon>Metazoa</taxon>
        <taxon>Ecdysozoa</taxon>
        <taxon>Arthropoda</taxon>
        <taxon>Chelicerata</taxon>
        <taxon>Arachnida</taxon>
        <taxon>Acari</taxon>
        <taxon>Parasitiformes</taxon>
        <taxon>Ixodida</taxon>
        <taxon>Ixodoidea</taxon>
        <taxon>Ixodidae</taxon>
        <taxon>Ixodinae</taxon>
        <taxon>Ixodes</taxon>
    </lineage>
</organism>